<organism evidence="1 2">
    <name type="scientific">Diversispora epigaea</name>
    <dbReference type="NCBI Taxonomy" id="1348612"/>
    <lineage>
        <taxon>Eukaryota</taxon>
        <taxon>Fungi</taxon>
        <taxon>Fungi incertae sedis</taxon>
        <taxon>Mucoromycota</taxon>
        <taxon>Glomeromycotina</taxon>
        <taxon>Glomeromycetes</taxon>
        <taxon>Diversisporales</taxon>
        <taxon>Diversisporaceae</taxon>
        <taxon>Diversispora</taxon>
    </lineage>
</organism>
<comment type="caution">
    <text evidence="1">The sequence shown here is derived from an EMBL/GenBank/DDBJ whole genome shotgun (WGS) entry which is preliminary data.</text>
</comment>
<name>A0A397JR93_9GLOM</name>
<gene>
    <name evidence="1" type="ORF">Glove_41g48</name>
</gene>
<dbReference type="Proteomes" id="UP000266861">
    <property type="component" value="Unassembled WGS sequence"/>
</dbReference>
<protein>
    <submittedName>
        <fullName evidence="1">Uncharacterized protein</fullName>
    </submittedName>
</protein>
<keyword evidence="2" id="KW-1185">Reference proteome</keyword>
<dbReference type="OrthoDB" id="2420863at2759"/>
<sequence length="182" mass="20829">MEDQFDSYYGEKYTVKKRNKSPNSSKAQITQNWLNPFEVDFLKIEPNDVATILCRIDDLIIAYAILDTGTDSSMFTNNIPEYLGIKIDKKNIHKLTDTGRDFITVHENISVIPTKKDQNEKDISIMILVKGEFIAIHNGKTITISLSTHKEKYSHNVTTSNNIFNTEKKTNDSYSDTDTIKK</sequence>
<evidence type="ECO:0000313" key="2">
    <source>
        <dbReference type="Proteomes" id="UP000266861"/>
    </source>
</evidence>
<proteinExistence type="predicted"/>
<dbReference type="AlphaFoldDB" id="A0A397JR93"/>
<reference evidence="1 2" key="1">
    <citation type="submission" date="2018-08" db="EMBL/GenBank/DDBJ databases">
        <title>Genome and evolution of the arbuscular mycorrhizal fungus Diversispora epigaea (formerly Glomus versiforme) and its bacterial endosymbionts.</title>
        <authorList>
            <person name="Sun X."/>
            <person name="Fei Z."/>
            <person name="Harrison M."/>
        </authorList>
    </citation>
    <scope>NUCLEOTIDE SEQUENCE [LARGE SCALE GENOMIC DNA]</scope>
    <source>
        <strain evidence="1 2">IT104</strain>
    </source>
</reference>
<evidence type="ECO:0000313" key="1">
    <source>
        <dbReference type="EMBL" id="RHZ87010.1"/>
    </source>
</evidence>
<dbReference type="EMBL" id="PQFF01000039">
    <property type="protein sequence ID" value="RHZ87010.1"/>
    <property type="molecule type" value="Genomic_DNA"/>
</dbReference>
<accession>A0A397JR93</accession>
<dbReference type="STRING" id="1348612.A0A397JR93"/>